<accession>A0A2S2R0K7</accession>
<protein>
    <submittedName>
        <fullName evidence="1">Uncharacterized protein</fullName>
    </submittedName>
</protein>
<sequence length="125" mass="14559">MSITLENCIGEIIVAKFPTEIKDIYFIKDSINRTPKGKIYSKYFNTIKQLKNHGLLKKTKYSKEINLPTSRSSSSFDGITEIEDVSSLISQLHHEVLTWPDIENIWLKTTNYRLKNIKEESNVFF</sequence>
<name>A0A2S2R0K7_9HEMI</name>
<dbReference type="OrthoDB" id="6576951at2759"/>
<dbReference type="EMBL" id="GGMS01014323">
    <property type="protein sequence ID" value="MBY83526.1"/>
    <property type="molecule type" value="Transcribed_RNA"/>
</dbReference>
<gene>
    <name evidence="1" type="ORF">g.183478</name>
</gene>
<evidence type="ECO:0000313" key="1">
    <source>
        <dbReference type="EMBL" id="MBY83526.1"/>
    </source>
</evidence>
<organism evidence="1">
    <name type="scientific">Sipha flava</name>
    <name type="common">yellow sugarcane aphid</name>
    <dbReference type="NCBI Taxonomy" id="143950"/>
    <lineage>
        <taxon>Eukaryota</taxon>
        <taxon>Metazoa</taxon>
        <taxon>Ecdysozoa</taxon>
        <taxon>Arthropoda</taxon>
        <taxon>Hexapoda</taxon>
        <taxon>Insecta</taxon>
        <taxon>Pterygota</taxon>
        <taxon>Neoptera</taxon>
        <taxon>Paraneoptera</taxon>
        <taxon>Hemiptera</taxon>
        <taxon>Sternorrhyncha</taxon>
        <taxon>Aphidomorpha</taxon>
        <taxon>Aphidoidea</taxon>
        <taxon>Aphididae</taxon>
        <taxon>Sipha</taxon>
    </lineage>
</organism>
<reference evidence="1" key="1">
    <citation type="submission" date="2018-04" db="EMBL/GenBank/DDBJ databases">
        <title>Transcriptome assembly of Sipha flava.</title>
        <authorList>
            <person name="Scully E.D."/>
            <person name="Geib S.M."/>
            <person name="Palmer N.A."/>
            <person name="Koch K."/>
            <person name="Bradshaw J."/>
            <person name="Heng-Moss T."/>
            <person name="Sarath G."/>
        </authorList>
    </citation>
    <scope>NUCLEOTIDE SEQUENCE</scope>
</reference>
<dbReference type="AlphaFoldDB" id="A0A2S2R0K7"/>
<proteinExistence type="predicted"/>